<evidence type="ECO:0000313" key="6">
    <source>
        <dbReference type="EMBL" id="OGZ07803.1"/>
    </source>
</evidence>
<name>A0A1G2D2I4_9BACT</name>
<comment type="catalytic activity">
    <reaction evidence="5">
        <text>dimethylallyl diphosphate + 2 oxidized [2Fe-2S]-[ferredoxin] + H2O = (2E)-4-hydroxy-3-methylbut-2-enyl diphosphate + 2 reduced [2Fe-2S]-[ferredoxin] + 2 H(+)</text>
        <dbReference type="Rhea" id="RHEA:24825"/>
        <dbReference type="Rhea" id="RHEA-COMP:10000"/>
        <dbReference type="Rhea" id="RHEA-COMP:10001"/>
        <dbReference type="ChEBI" id="CHEBI:15377"/>
        <dbReference type="ChEBI" id="CHEBI:15378"/>
        <dbReference type="ChEBI" id="CHEBI:33737"/>
        <dbReference type="ChEBI" id="CHEBI:33738"/>
        <dbReference type="ChEBI" id="CHEBI:57623"/>
        <dbReference type="ChEBI" id="CHEBI:128753"/>
        <dbReference type="EC" id="1.17.7.4"/>
    </reaction>
</comment>
<evidence type="ECO:0000256" key="3">
    <source>
        <dbReference type="ARBA" id="ARBA00023004"/>
    </source>
</evidence>
<feature type="binding site" evidence="5">
    <location>
        <position position="266"/>
    </location>
    <ligand>
        <name>isopentenyl diphosphate</name>
        <dbReference type="ChEBI" id="CHEBI:128769"/>
    </ligand>
</feature>
<evidence type="ECO:0000313" key="7">
    <source>
        <dbReference type="Proteomes" id="UP000177996"/>
    </source>
</evidence>
<comment type="caution">
    <text evidence="6">The sequence shown here is derived from an EMBL/GenBank/DDBJ whole genome shotgun (WGS) entry which is preliminary data.</text>
</comment>
<sequence length="307" mass="33566">MHVIFAKPRGFCAGVERAIAIVETALARFGLPLYVKHAIVHNWHEVDRLKRLGVTFVESLSEVPEGSRVILSAHGSSPECFVEARSRNIKVIDAVCPLVTKVHKEVRRYASEGRTIIVIGHRDHVEVIGTRGEAPESTLVVASATDAEHVVVPDPEKVAYTTQTTLSVDDARAIIEVLKRRFPNIVGPNKADICYATQNRQDAVKKLARRASFVLIFGSKESSNANRLVEVAQKEGIPARLVENASALSQEMFDGITVVGVSSGASTPEVLIEEARARLKDFGATSFEAMEGDEERVYFTLPKVLTG</sequence>
<feature type="binding site" evidence="5">
    <location>
        <position position="96"/>
    </location>
    <ligand>
        <name>[4Fe-4S] cluster</name>
        <dbReference type="ChEBI" id="CHEBI:49883"/>
    </ligand>
</feature>
<evidence type="ECO:0000256" key="2">
    <source>
        <dbReference type="ARBA" id="ARBA00022723"/>
    </source>
</evidence>
<dbReference type="NCBIfam" id="TIGR00216">
    <property type="entry name" value="ispH_lytB"/>
    <property type="match status" value="1"/>
</dbReference>
<feature type="binding site" evidence="5">
    <location>
        <position position="223"/>
    </location>
    <ligand>
        <name>(2E)-4-hydroxy-3-methylbut-2-enyl diphosphate</name>
        <dbReference type="ChEBI" id="CHEBI:128753"/>
    </ligand>
</feature>
<feature type="binding site" evidence="5">
    <location>
        <position position="222"/>
    </location>
    <ligand>
        <name>isopentenyl diphosphate</name>
        <dbReference type="ChEBI" id="CHEBI:128769"/>
    </ligand>
</feature>
<dbReference type="AlphaFoldDB" id="A0A1G2D2I4"/>
<dbReference type="STRING" id="1798661.A3D65_05745"/>
<keyword evidence="2 5" id="KW-0479">Metal-binding</keyword>
<comment type="pathway">
    <text evidence="5">Isoprenoid biosynthesis; isopentenyl diphosphate biosynthesis via DXP pathway; isopentenyl diphosphate from 1-deoxy-D-xylulose 5-phosphate: step 6/6.</text>
</comment>
<dbReference type="PANTHER" id="PTHR30426:SF0">
    <property type="entry name" value="4-HYDROXY-3-METHYLBUT-2-ENYL DIPHOSPHATE REDUCTASE"/>
    <property type="match status" value="1"/>
</dbReference>
<dbReference type="HAMAP" id="MF_00191">
    <property type="entry name" value="IspH"/>
    <property type="match status" value="1"/>
</dbReference>
<dbReference type="UniPathway" id="UPA00059">
    <property type="reaction ID" value="UER00105"/>
</dbReference>
<feature type="binding site" evidence="5">
    <location>
        <position position="124"/>
    </location>
    <ligand>
        <name>isopentenyl diphosphate</name>
        <dbReference type="ChEBI" id="CHEBI:128769"/>
    </ligand>
</feature>
<feature type="binding site" evidence="5">
    <location>
        <position position="266"/>
    </location>
    <ligand>
        <name>(2E)-4-hydroxy-3-methylbut-2-enyl diphosphate</name>
        <dbReference type="ChEBI" id="CHEBI:128753"/>
    </ligand>
</feature>
<feature type="binding site" evidence="5">
    <location>
        <position position="224"/>
    </location>
    <ligand>
        <name>isopentenyl diphosphate</name>
        <dbReference type="ChEBI" id="CHEBI:128769"/>
    </ligand>
</feature>
<keyword evidence="4 5" id="KW-0411">Iron-sulfur</keyword>
<feature type="binding site" evidence="5">
    <location>
        <position position="41"/>
    </location>
    <ligand>
        <name>dimethylallyl diphosphate</name>
        <dbReference type="ChEBI" id="CHEBI:57623"/>
    </ligand>
</feature>
<feature type="binding site" evidence="5">
    <location>
        <position position="74"/>
    </location>
    <ligand>
        <name>(2E)-4-hydroxy-3-methylbut-2-enyl diphosphate</name>
        <dbReference type="ChEBI" id="CHEBI:128753"/>
    </ligand>
</feature>
<evidence type="ECO:0000256" key="5">
    <source>
        <dbReference type="HAMAP-Rule" id="MF_00191"/>
    </source>
</evidence>
<dbReference type="EC" id="1.17.7.4" evidence="5"/>
<dbReference type="Pfam" id="PF02401">
    <property type="entry name" value="LYTB"/>
    <property type="match status" value="1"/>
</dbReference>
<comment type="similarity">
    <text evidence="5">Belongs to the IspH family.</text>
</comment>
<dbReference type="GO" id="GO:0051745">
    <property type="term" value="F:4-hydroxy-3-methylbut-2-enyl diphosphate reductase activity"/>
    <property type="evidence" value="ECO:0007669"/>
    <property type="project" value="UniProtKB-UniRule"/>
</dbReference>
<dbReference type="InterPro" id="IPR003451">
    <property type="entry name" value="LytB/IspH"/>
</dbReference>
<feature type="binding site" evidence="5">
    <location>
        <position position="222"/>
    </location>
    <ligand>
        <name>dimethylallyl diphosphate</name>
        <dbReference type="ChEBI" id="CHEBI:57623"/>
    </ligand>
</feature>
<keyword evidence="1 5" id="KW-0004">4Fe-4S</keyword>
<gene>
    <name evidence="5" type="primary">ispH</name>
    <name evidence="6" type="ORF">A3D65_05745</name>
</gene>
<feature type="binding site" evidence="5">
    <location>
        <position position="224"/>
    </location>
    <ligand>
        <name>(2E)-4-hydroxy-3-methylbut-2-enyl diphosphate</name>
        <dbReference type="ChEBI" id="CHEBI:128753"/>
    </ligand>
</feature>
<dbReference type="GO" id="GO:0051539">
    <property type="term" value="F:4 iron, 4 sulfur cluster binding"/>
    <property type="evidence" value="ECO:0007669"/>
    <property type="project" value="UniProtKB-UniRule"/>
</dbReference>
<dbReference type="GO" id="GO:0019288">
    <property type="term" value="P:isopentenyl diphosphate biosynthetic process, methylerythritol 4-phosphate pathway"/>
    <property type="evidence" value="ECO:0007669"/>
    <property type="project" value="UniProtKB-UniRule"/>
</dbReference>
<feature type="binding site" evidence="5">
    <location>
        <position position="41"/>
    </location>
    <ligand>
        <name>isopentenyl diphosphate</name>
        <dbReference type="ChEBI" id="CHEBI:128769"/>
    </ligand>
</feature>
<dbReference type="GO" id="GO:0016114">
    <property type="term" value="P:terpenoid biosynthetic process"/>
    <property type="evidence" value="ECO:0007669"/>
    <property type="project" value="UniProtKB-UniRule"/>
</dbReference>
<feature type="binding site" evidence="5">
    <location>
        <position position="124"/>
    </location>
    <ligand>
        <name>dimethylallyl diphosphate</name>
        <dbReference type="ChEBI" id="CHEBI:57623"/>
    </ligand>
</feature>
<feature type="binding site" evidence="5">
    <location>
        <position position="41"/>
    </location>
    <ligand>
        <name>(2E)-4-hydroxy-3-methylbut-2-enyl diphosphate</name>
        <dbReference type="ChEBI" id="CHEBI:128753"/>
    </ligand>
</feature>
<dbReference type="Gene3D" id="3.40.1010.20">
    <property type="entry name" value="4-hydroxy-3-methylbut-2-enyl diphosphate reductase, catalytic domain"/>
    <property type="match status" value="2"/>
</dbReference>
<feature type="binding site" evidence="5">
    <location>
        <position position="194"/>
    </location>
    <ligand>
        <name>[4Fe-4S] cluster</name>
        <dbReference type="ChEBI" id="CHEBI:49883"/>
    </ligand>
</feature>
<feature type="active site" description="Proton donor" evidence="5">
    <location>
        <position position="126"/>
    </location>
</feature>
<organism evidence="6 7">
    <name type="scientific">Candidatus Lloydbacteria bacterium RIFCSPHIGHO2_02_FULL_50_13</name>
    <dbReference type="NCBI Taxonomy" id="1798661"/>
    <lineage>
        <taxon>Bacteria</taxon>
        <taxon>Candidatus Lloydiibacteriota</taxon>
    </lineage>
</organism>
<dbReference type="UniPathway" id="UPA00056">
    <property type="reaction ID" value="UER00097"/>
</dbReference>
<comment type="catalytic activity">
    <reaction evidence="5">
        <text>isopentenyl diphosphate + 2 oxidized [2Fe-2S]-[ferredoxin] + H2O = (2E)-4-hydroxy-3-methylbut-2-enyl diphosphate + 2 reduced [2Fe-2S]-[ferredoxin] + 2 H(+)</text>
        <dbReference type="Rhea" id="RHEA:24488"/>
        <dbReference type="Rhea" id="RHEA-COMP:10000"/>
        <dbReference type="Rhea" id="RHEA-COMP:10001"/>
        <dbReference type="ChEBI" id="CHEBI:15377"/>
        <dbReference type="ChEBI" id="CHEBI:15378"/>
        <dbReference type="ChEBI" id="CHEBI:33737"/>
        <dbReference type="ChEBI" id="CHEBI:33738"/>
        <dbReference type="ChEBI" id="CHEBI:128753"/>
        <dbReference type="ChEBI" id="CHEBI:128769"/>
        <dbReference type="EC" id="1.17.7.4"/>
    </reaction>
</comment>
<evidence type="ECO:0000256" key="1">
    <source>
        <dbReference type="ARBA" id="ARBA00022485"/>
    </source>
</evidence>
<dbReference type="Gene3D" id="3.40.50.11270">
    <property type="match status" value="1"/>
</dbReference>
<keyword evidence="3 5" id="KW-0408">Iron</keyword>
<feature type="binding site" evidence="5">
    <location>
        <position position="223"/>
    </location>
    <ligand>
        <name>dimethylallyl diphosphate</name>
        <dbReference type="ChEBI" id="CHEBI:57623"/>
    </ligand>
</feature>
<accession>A0A1G2D2I4</accession>
<protein>
    <recommendedName>
        <fullName evidence="5">4-hydroxy-3-methylbut-2-enyl diphosphate reductase</fullName>
        <shortName evidence="5">HMBPP reductase</shortName>
        <ecNumber evidence="5">1.17.7.4</ecNumber>
    </recommendedName>
</protein>
<keyword evidence="5" id="KW-0414">Isoprene biosynthesis</keyword>
<feature type="binding site" evidence="5">
    <location>
        <position position="223"/>
    </location>
    <ligand>
        <name>isopentenyl diphosphate</name>
        <dbReference type="ChEBI" id="CHEBI:128769"/>
    </ligand>
</feature>
<feature type="binding site" evidence="5">
    <location>
        <position position="164"/>
    </location>
    <ligand>
        <name>(2E)-4-hydroxy-3-methylbut-2-enyl diphosphate</name>
        <dbReference type="ChEBI" id="CHEBI:128753"/>
    </ligand>
</feature>
<dbReference type="Proteomes" id="UP000177996">
    <property type="component" value="Unassembled WGS sequence"/>
</dbReference>
<evidence type="ECO:0000256" key="4">
    <source>
        <dbReference type="ARBA" id="ARBA00023014"/>
    </source>
</evidence>
<feature type="binding site" evidence="5">
    <location>
        <position position="224"/>
    </location>
    <ligand>
        <name>dimethylallyl diphosphate</name>
        <dbReference type="ChEBI" id="CHEBI:57623"/>
    </ligand>
</feature>
<feature type="binding site" evidence="5">
    <location>
        <position position="222"/>
    </location>
    <ligand>
        <name>(2E)-4-hydroxy-3-methylbut-2-enyl diphosphate</name>
        <dbReference type="ChEBI" id="CHEBI:128753"/>
    </ligand>
</feature>
<comment type="cofactor">
    <cofactor evidence="5">
        <name>[4Fe-4S] cluster</name>
        <dbReference type="ChEBI" id="CHEBI:49883"/>
    </cofactor>
    <text evidence="5">Binds 1 [4Fe-4S] cluster per subunit.</text>
</comment>
<feature type="binding site" evidence="5">
    <location>
        <position position="12"/>
    </location>
    <ligand>
        <name>[4Fe-4S] cluster</name>
        <dbReference type="ChEBI" id="CHEBI:49883"/>
    </ligand>
</feature>
<feature type="binding site" evidence="5">
    <location>
        <position position="74"/>
    </location>
    <ligand>
        <name>isopentenyl diphosphate</name>
        <dbReference type="ChEBI" id="CHEBI:128769"/>
    </ligand>
</feature>
<keyword evidence="5" id="KW-0560">Oxidoreductase</keyword>
<comment type="function">
    <text evidence="5">Catalyzes the conversion of 1-hydroxy-2-methyl-2-(E)-butenyl 4-diphosphate (HMBPP) into a mixture of isopentenyl diphosphate (IPP) and dimethylallyl diphosphate (DMAPP). Acts in the terminal step of the DOXP/MEP pathway for isoprenoid precursor biosynthesis.</text>
</comment>
<dbReference type="GO" id="GO:0046872">
    <property type="term" value="F:metal ion binding"/>
    <property type="evidence" value="ECO:0007669"/>
    <property type="project" value="UniProtKB-KW"/>
</dbReference>
<proteinExistence type="inferred from homology"/>
<dbReference type="GO" id="GO:0050992">
    <property type="term" value="P:dimethylallyl diphosphate biosynthetic process"/>
    <property type="evidence" value="ECO:0007669"/>
    <property type="project" value="UniProtKB-UniRule"/>
</dbReference>
<dbReference type="EMBL" id="MHLL01000052">
    <property type="protein sequence ID" value="OGZ07803.1"/>
    <property type="molecule type" value="Genomic_DNA"/>
</dbReference>
<dbReference type="PANTHER" id="PTHR30426">
    <property type="entry name" value="4-HYDROXY-3-METHYLBUT-2-ENYL DIPHOSPHATE REDUCTASE"/>
    <property type="match status" value="1"/>
</dbReference>
<feature type="binding site" evidence="5">
    <location>
        <position position="124"/>
    </location>
    <ligand>
        <name>(2E)-4-hydroxy-3-methylbut-2-enyl diphosphate</name>
        <dbReference type="ChEBI" id="CHEBI:128753"/>
    </ligand>
</feature>
<reference evidence="6 7" key="1">
    <citation type="journal article" date="2016" name="Nat. Commun.">
        <title>Thousands of microbial genomes shed light on interconnected biogeochemical processes in an aquifer system.</title>
        <authorList>
            <person name="Anantharaman K."/>
            <person name="Brown C.T."/>
            <person name="Hug L.A."/>
            <person name="Sharon I."/>
            <person name="Castelle C.J."/>
            <person name="Probst A.J."/>
            <person name="Thomas B.C."/>
            <person name="Singh A."/>
            <person name="Wilkins M.J."/>
            <person name="Karaoz U."/>
            <person name="Brodie E.L."/>
            <person name="Williams K.H."/>
            <person name="Hubbard S.S."/>
            <person name="Banfield J.F."/>
        </authorList>
    </citation>
    <scope>NUCLEOTIDE SEQUENCE [LARGE SCALE GENOMIC DNA]</scope>
</reference>
<comment type="pathway">
    <text evidence="5">Isoprenoid biosynthesis; dimethylallyl diphosphate biosynthesis; dimethylallyl diphosphate from (2E)-4-hydroxy-3-methylbutenyl diphosphate: step 1/1.</text>
</comment>
<feature type="binding site" evidence="5">
    <location>
        <position position="74"/>
    </location>
    <ligand>
        <name>dimethylallyl diphosphate</name>
        <dbReference type="ChEBI" id="CHEBI:57623"/>
    </ligand>
</feature>
<dbReference type="CDD" id="cd13944">
    <property type="entry name" value="lytB_ispH"/>
    <property type="match status" value="1"/>
</dbReference>
<feature type="binding site" evidence="5">
    <location>
        <position position="266"/>
    </location>
    <ligand>
        <name>dimethylallyl diphosphate</name>
        <dbReference type="ChEBI" id="CHEBI:57623"/>
    </ligand>
</feature>